<feature type="transmembrane region" description="Helical" evidence="1">
    <location>
        <begin position="56"/>
        <end position="73"/>
    </location>
</feature>
<dbReference type="Proteomes" id="UP000076555">
    <property type="component" value="Unassembled WGS sequence"/>
</dbReference>
<protein>
    <submittedName>
        <fullName evidence="2">Uncharacterized protein</fullName>
    </submittedName>
</protein>
<name>A0A161UR85_NODSP</name>
<dbReference type="OrthoDB" id="9920664at2"/>
<keyword evidence="1" id="KW-1133">Transmembrane helix</keyword>
<comment type="caution">
    <text evidence="2">The sequence shown here is derived from an EMBL/GenBank/DDBJ whole genome shotgun (WGS) entry which is preliminary data.</text>
</comment>
<sequence length="79" mass="8325">MTTINQNQKNPTPQARMEVEAINVKPQEAISVIGSGNTPYQVDITPVLLQNPDGPFAIALSVAVVIGAIAGLIKTLKSK</sequence>
<dbReference type="EMBL" id="LWAJ01000258">
    <property type="protein sequence ID" value="KZL48283.1"/>
    <property type="molecule type" value="Genomic_DNA"/>
</dbReference>
<proteinExistence type="predicted"/>
<organism evidence="2 3">
    <name type="scientific">Nodularia spumigena CENA596</name>
    <dbReference type="NCBI Taxonomy" id="1819295"/>
    <lineage>
        <taxon>Bacteria</taxon>
        <taxon>Bacillati</taxon>
        <taxon>Cyanobacteriota</taxon>
        <taxon>Cyanophyceae</taxon>
        <taxon>Nostocales</taxon>
        <taxon>Nodulariaceae</taxon>
        <taxon>Nodularia</taxon>
    </lineage>
</organism>
<dbReference type="AlphaFoldDB" id="A0A161UR85"/>
<keyword evidence="1" id="KW-0472">Membrane</keyword>
<keyword evidence="1" id="KW-0812">Transmembrane</keyword>
<evidence type="ECO:0000256" key="1">
    <source>
        <dbReference type="SAM" id="Phobius"/>
    </source>
</evidence>
<gene>
    <name evidence="2" type="ORF">A2T98_18765</name>
</gene>
<reference evidence="2 3" key="1">
    <citation type="submission" date="2016-04" db="EMBL/GenBank/DDBJ databases">
        <title>Draft Genome Assembly of the Bloom-forming Cyanobacterium Nodularia spumigena Strain CENA596 in Shrimp Production Ponds.</title>
        <authorList>
            <person name="Popin R.V."/>
            <person name="Rigonato J."/>
            <person name="Abreu V.A."/>
            <person name="Andreote A.P."/>
            <person name="Silveira S.B."/>
            <person name="Odebrecht C."/>
            <person name="Fiore M.F."/>
        </authorList>
    </citation>
    <scope>NUCLEOTIDE SEQUENCE [LARGE SCALE GENOMIC DNA]</scope>
    <source>
        <strain evidence="2 3">CENA596</strain>
    </source>
</reference>
<dbReference type="RefSeq" id="WP_063874078.1">
    <property type="nucleotide sequence ID" value="NZ_CAWMRI010000258.1"/>
</dbReference>
<evidence type="ECO:0000313" key="3">
    <source>
        <dbReference type="Proteomes" id="UP000076555"/>
    </source>
</evidence>
<accession>A0A161UR85</accession>
<evidence type="ECO:0000313" key="2">
    <source>
        <dbReference type="EMBL" id="KZL48283.1"/>
    </source>
</evidence>